<proteinExistence type="predicted"/>
<dbReference type="EMBL" id="WOSW01000035">
    <property type="protein sequence ID" value="NHO33699.1"/>
    <property type="molecule type" value="Genomic_DNA"/>
</dbReference>
<dbReference type="RefSeq" id="WP_173578187.1">
    <property type="nucleotide sequence ID" value="NZ_WOSW01000035.1"/>
</dbReference>
<comment type="caution">
    <text evidence="3">The sequence shown here is derived from an EMBL/GenBank/DDBJ whole genome shotgun (WGS) entry which is preliminary data.</text>
</comment>
<evidence type="ECO:0000256" key="1">
    <source>
        <dbReference type="SAM" id="MobiDB-lite"/>
    </source>
</evidence>
<feature type="domain" description="Transposase IS4-like" evidence="2">
    <location>
        <begin position="26"/>
        <end position="109"/>
    </location>
</feature>
<dbReference type="Pfam" id="PF01609">
    <property type="entry name" value="DDE_Tnp_1"/>
    <property type="match status" value="1"/>
</dbReference>
<sequence>MARASEAPKKGEAHQSVRLRRREEDQGRRRHIIVDTQDLLMSAIIYAADIQDRDGGVMLMSTMFGLFPFLVKLYADGGYQGPKFQQGMATVCRRINVEIVRRYRRRQVHRAPQVLDRREKHCVAQPLSKTGNA</sequence>
<gene>
    <name evidence="3" type="ORF">GOB84_14295</name>
</gene>
<protein>
    <submittedName>
        <fullName evidence="3">Transposase</fullName>
    </submittedName>
</protein>
<accession>A0ABX0KB96</accession>
<evidence type="ECO:0000313" key="4">
    <source>
        <dbReference type="Proteomes" id="UP000615326"/>
    </source>
</evidence>
<dbReference type="Proteomes" id="UP000615326">
    <property type="component" value="Unassembled WGS sequence"/>
</dbReference>
<dbReference type="InterPro" id="IPR002559">
    <property type="entry name" value="Transposase_11"/>
</dbReference>
<evidence type="ECO:0000313" key="3">
    <source>
        <dbReference type="EMBL" id="NHO33699.1"/>
    </source>
</evidence>
<organism evidence="3 4">
    <name type="scientific">Acetobacter fallax</name>
    <dbReference type="NCBI Taxonomy" id="1737473"/>
    <lineage>
        <taxon>Bacteria</taxon>
        <taxon>Pseudomonadati</taxon>
        <taxon>Pseudomonadota</taxon>
        <taxon>Alphaproteobacteria</taxon>
        <taxon>Acetobacterales</taxon>
        <taxon>Acetobacteraceae</taxon>
        <taxon>Acetobacter</taxon>
    </lineage>
</organism>
<feature type="region of interest" description="Disordered" evidence="1">
    <location>
        <begin position="1"/>
        <end position="27"/>
    </location>
</feature>
<name>A0ABX0KB96_9PROT</name>
<reference evidence="3 4" key="1">
    <citation type="journal article" date="2020" name="Int. J. Syst. Evol. Microbiol.">
        <title>Novel acetic acid bacteria from cider fermentations: Acetobacter conturbans sp. nov. and Acetobacter fallax sp. nov.</title>
        <authorList>
            <person name="Sombolestani A.S."/>
            <person name="Cleenwerck I."/>
            <person name="Cnockaert M."/>
            <person name="Borremans W."/>
            <person name="Wieme A.D."/>
            <person name="De Vuyst L."/>
            <person name="Vandamme P."/>
        </authorList>
    </citation>
    <scope>NUCLEOTIDE SEQUENCE [LARGE SCALE GENOMIC DNA]</scope>
    <source>
        <strain evidence="3 4">LMG 1637</strain>
    </source>
</reference>
<evidence type="ECO:0000259" key="2">
    <source>
        <dbReference type="Pfam" id="PF01609"/>
    </source>
</evidence>
<keyword evidence="4" id="KW-1185">Reference proteome</keyword>